<dbReference type="EMBL" id="VOKX01000015">
    <property type="protein sequence ID" value="KAB7847767.1"/>
    <property type="molecule type" value="Genomic_DNA"/>
</dbReference>
<sequence length="277" mass="28994">MTSPILVTGGTGTLGGHVLPLLRRAGREVRVLSRHARESADGVEYVACDLLARDGDRALGAALEGVETVLHLAGGPKGDDIATRNLVRAAAAAGVRHFVYISVIGADRVPLGYFRSKLGAERAVAESGLPWTTLRAAQFHDLVLKAVRTMAKMPVVPVPGGIRMQPVDAREVAARLVELALGEPAGLVPDLAGPAVHSMGELARGYLRARGKRRPMLPVRLPGKVGRAYRAAENLSLEGASFGTRTWEEFLAEHAGTVPGGKRSAGGVGSTPGETGM</sequence>
<comment type="caution">
    <text evidence="3">The sequence shown here is derived from an EMBL/GenBank/DDBJ whole genome shotgun (WGS) entry which is preliminary data.</text>
</comment>
<dbReference type="InterPro" id="IPR016040">
    <property type="entry name" value="NAD(P)-bd_dom"/>
</dbReference>
<evidence type="ECO:0000313" key="4">
    <source>
        <dbReference type="Proteomes" id="UP000327000"/>
    </source>
</evidence>
<gene>
    <name evidence="3" type="ORF">FRZ00_10485</name>
</gene>
<dbReference type="AlphaFoldDB" id="A0A5N5WAE1"/>
<name>A0A5N5WAE1_STRMB</name>
<protein>
    <submittedName>
        <fullName evidence="3">NAD-dependent epimerase/dehydratase family protein</fullName>
    </submittedName>
</protein>
<dbReference type="SUPFAM" id="SSF51735">
    <property type="entry name" value="NAD(P)-binding Rossmann-fold domains"/>
    <property type="match status" value="1"/>
</dbReference>
<feature type="region of interest" description="Disordered" evidence="1">
    <location>
        <begin position="254"/>
        <end position="277"/>
    </location>
</feature>
<dbReference type="Proteomes" id="UP000327000">
    <property type="component" value="Unassembled WGS sequence"/>
</dbReference>
<dbReference type="PANTHER" id="PTHR43162:SF1">
    <property type="entry name" value="PRESTALK A DIFFERENTIATION PROTEIN A"/>
    <property type="match status" value="1"/>
</dbReference>
<proteinExistence type="predicted"/>
<dbReference type="InterPro" id="IPR051604">
    <property type="entry name" value="Ergot_Alk_Oxidoreductase"/>
</dbReference>
<evidence type="ECO:0000313" key="3">
    <source>
        <dbReference type="EMBL" id="KAB7847767.1"/>
    </source>
</evidence>
<feature type="compositionally biased region" description="Gly residues" evidence="1">
    <location>
        <begin position="263"/>
        <end position="277"/>
    </location>
</feature>
<evidence type="ECO:0000259" key="2">
    <source>
        <dbReference type="Pfam" id="PF13460"/>
    </source>
</evidence>
<dbReference type="InterPro" id="IPR036291">
    <property type="entry name" value="NAD(P)-bd_dom_sf"/>
</dbReference>
<evidence type="ECO:0000256" key="1">
    <source>
        <dbReference type="SAM" id="MobiDB-lite"/>
    </source>
</evidence>
<reference evidence="3 4" key="1">
    <citation type="journal article" date="2019" name="Microb. Cell Fact.">
        <title>Exploring novel herbicidin analogues by transcriptional regulator overexpression and MS/MS molecular networking.</title>
        <authorList>
            <person name="Shi Y."/>
            <person name="Gu R."/>
            <person name="Li Y."/>
            <person name="Wang X."/>
            <person name="Ren W."/>
            <person name="Li X."/>
            <person name="Wang L."/>
            <person name="Xie Y."/>
            <person name="Hong B."/>
        </authorList>
    </citation>
    <scope>NUCLEOTIDE SEQUENCE [LARGE SCALE GENOMIC DNA]</scope>
    <source>
        <strain evidence="3 4">US-43</strain>
    </source>
</reference>
<dbReference type="RefSeq" id="WP_152263217.1">
    <property type="nucleotide sequence ID" value="NZ_VOKX01000015.1"/>
</dbReference>
<dbReference type="OrthoDB" id="9771302at2"/>
<organism evidence="3 4">
    <name type="scientific">Streptomyces mobaraensis</name>
    <name type="common">Streptoverticillium mobaraense</name>
    <dbReference type="NCBI Taxonomy" id="35621"/>
    <lineage>
        <taxon>Bacteria</taxon>
        <taxon>Bacillati</taxon>
        <taxon>Actinomycetota</taxon>
        <taxon>Actinomycetes</taxon>
        <taxon>Kitasatosporales</taxon>
        <taxon>Streptomycetaceae</taxon>
        <taxon>Streptomyces</taxon>
    </lineage>
</organism>
<accession>A0A5N5WAE1</accession>
<dbReference type="PANTHER" id="PTHR43162">
    <property type="match status" value="1"/>
</dbReference>
<dbReference type="Pfam" id="PF13460">
    <property type="entry name" value="NAD_binding_10"/>
    <property type="match status" value="1"/>
</dbReference>
<dbReference type="Gene3D" id="3.40.50.720">
    <property type="entry name" value="NAD(P)-binding Rossmann-like Domain"/>
    <property type="match status" value="1"/>
</dbReference>
<feature type="domain" description="NAD(P)-binding" evidence="2">
    <location>
        <begin position="9"/>
        <end position="142"/>
    </location>
</feature>
<keyword evidence="4" id="KW-1185">Reference proteome</keyword>